<reference evidence="20 21" key="1">
    <citation type="journal article" date="2016" name="Sci. Rep.">
        <title>Draft genome sequencing and secretome analysis of fungal phytopathogen Ascochyta rabiei provides insight into the necrotrophic effector repertoire.</title>
        <authorList>
            <person name="Verma S."/>
            <person name="Gazara R.K."/>
            <person name="Nizam S."/>
            <person name="Parween S."/>
            <person name="Chattopadhyay D."/>
            <person name="Verma P.K."/>
        </authorList>
    </citation>
    <scope>NUCLEOTIDE SEQUENCE [LARGE SCALE GENOMIC DNA]</scope>
    <source>
        <strain evidence="20 21">ArDII</strain>
    </source>
</reference>
<evidence type="ECO:0000259" key="19">
    <source>
        <dbReference type="Pfam" id="PF03727"/>
    </source>
</evidence>
<dbReference type="STRING" id="5454.A0A163CMV2"/>
<dbReference type="PROSITE" id="PS00378">
    <property type="entry name" value="HEXOKINASE_1"/>
    <property type="match status" value="1"/>
</dbReference>
<dbReference type="Gene3D" id="3.40.367.20">
    <property type="match status" value="1"/>
</dbReference>
<comment type="catalytic activity">
    <reaction evidence="16">
        <text>D-fructose + ATP = D-fructose 6-phosphate + ADP + H(+)</text>
        <dbReference type="Rhea" id="RHEA:16125"/>
        <dbReference type="ChEBI" id="CHEBI:15378"/>
        <dbReference type="ChEBI" id="CHEBI:30616"/>
        <dbReference type="ChEBI" id="CHEBI:37721"/>
        <dbReference type="ChEBI" id="CHEBI:61527"/>
        <dbReference type="ChEBI" id="CHEBI:456216"/>
        <dbReference type="EC" id="2.7.1.1"/>
    </reaction>
    <physiologicalReaction direction="left-to-right" evidence="16">
        <dbReference type="Rhea" id="RHEA:16126"/>
    </physiologicalReaction>
</comment>
<evidence type="ECO:0000256" key="4">
    <source>
        <dbReference type="ARBA" id="ARBA00006824"/>
    </source>
</evidence>
<dbReference type="PROSITE" id="PS51748">
    <property type="entry name" value="HEXOKINASE_2"/>
    <property type="match status" value="1"/>
</dbReference>
<evidence type="ECO:0000256" key="11">
    <source>
        <dbReference type="ARBA" id="ARBA00022840"/>
    </source>
</evidence>
<proteinExistence type="inferred from homology"/>
<evidence type="ECO:0000256" key="17">
    <source>
        <dbReference type="ARBA" id="ARBA00048160"/>
    </source>
</evidence>
<dbReference type="PRINTS" id="PR00475">
    <property type="entry name" value="HEXOKINASE"/>
</dbReference>
<dbReference type="GO" id="GO:0006006">
    <property type="term" value="P:glucose metabolic process"/>
    <property type="evidence" value="ECO:0007669"/>
    <property type="project" value="TreeGrafter"/>
</dbReference>
<dbReference type="Pfam" id="PF00349">
    <property type="entry name" value="Hexokinase_1"/>
    <property type="match status" value="1"/>
</dbReference>
<dbReference type="UniPathway" id="UPA00109">
    <property type="reaction ID" value="UER00180"/>
</dbReference>
<evidence type="ECO:0000256" key="7">
    <source>
        <dbReference type="ARBA" id="ARBA00022679"/>
    </source>
</evidence>
<dbReference type="GO" id="GO:0005829">
    <property type="term" value="C:cytosol"/>
    <property type="evidence" value="ECO:0007669"/>
    <property type="project" value="TreeGrafter"/>
</dbReference>
<dbReference type="InterPro" id="IPR043129">
    <property type="entry name" value="ATPase_NBD"/>
</dbReference>
<evidence type="ECO:0000256" key="12">
    <source>
        <dbReference type="ARBA" id="ARBA00022989"/>
    </source>
</evidence>
<evidence type="ECO:0000256" key="6">
    <source>
        <dbReference type="ARBA" id="ARBA00012324"/>
    </source>
</evidence>
<name>A0A163CMV2_DIDRA</name>
<dbReference type="InterPro" id="IPR007248">
    <property type="entry name" value="Mpv17_PMP22"/>
</dbReference>
<dbReference type="EMBL" id="JYNV01000212">
    <property type="protein sequence ID" value="KZM22576.1"/>
    <property type="molecule type" value="Genomic_DNA"/>
</dbReference>
<keyword evidence="9" id="KW-0547">Nucleotide-binding</keyword>
<feature type="domain" description="Hexokinase C-terminal" evidence="19">
    <location>
        <begin position="582"/>
        <end position="830"/>
    </location>
</feature>
<dbReference type="GO" id="GO:0001678">
    <property type="term" value="P:intracellular glucose homeostasis"/>
    <property type="evidence" value="ECO:0007669"/>
    <property type="project" value="InterPro"/>
</dbReference>
<keyword evidence="21" id="KW-1185">Reference proteome</keyword>
<dbReference type="FunFam" id="3.30.420.40:FF:000805">
    <property type="entry name" value="Hexokinase-2"/>
    <property type="match status" value="1"/>
</dbReference>
<organism evidence="20 21">
    <name type="scientific">Didymella rabiei</name>
    <name type="common">Chickpea ascochyta blight fungus</name>
    <name type="synonym">Mycosphaerella rabiei</name>
    <dbReference type="NCBI Taxonomy" id="5454"/>
    <lineage>
        <taxon>Eukaryota</taxon>
        <taxon>Fungi</taxon>
        <taxon>Dikarya</taxon>
        <taxon>Ascomycota</taxon>
        <taxon>Pezizomycotina</taxon>
        <taxon>Dothideomycetes</taxon>
        <taxon>Pleosporomycetidae</taxon>
        <taxon>Pleosporales</taxon>
        <taxon>Pleosporineae</taxon>
        <taxon>Didymellaceae</taxon>
        <taxon>Ascochyta</taxon>
    </lineage>
</organism>
<evidence type="ECO:0000256" key="1">
    <source>
        <dbReference type="ARBA" id="ARBA00004141"/>
    </source>
</evidence>
<dbReference type="SUPFAM" id="SSF53067">
    <property type="entry name" value="Actin-like ATPase domain"/>
    <property type="match status" value="2"/>
</dbReference>
<dbReference type="GO" id="GO:0005739">
    <property type="term" value="C:mitochondrion"/>
    <property type="evidence" value="ECO:0007669"/>
    <property type="project" value="TreeGrafter"/>
</dbReference>
<evidence type="ECO:0000313" key="21">
    <source>
        <dbReference type="Proteomes" id="UP000076837"/>
    </source>
</evidence>
<dbReference type="GO" id="GO:0005536">
    <property type="term" value="F:D-glucose binding"/>
    <property type="evidence" value="ECO:0007669"/>
    <property type="project" value="InterPro"/>
</dbReference>
<dbReference type="InterPro" id="IPR001312">
    <property type="entry name" value="Hexokinase"/>
</dbReference>
<evidence type="ECO:0000259" key="18">
    <source>
        <dbReference type="Pfam" id="PF00349"/>
    </source>
</evidence>
<dbReference type="GO" id="GO:0005524">
    <property type="term" value="F:ATP binding"/>
    <property type="evidence" value="ECO:0007669"/>
    <property type="project" value="UniProtKB-KW"/>
</dbReference>
<dbReference type="Gene3D" id="3.30.420.40">
    <property type="match status" value="1"/>
</dbReference>
<keyword evidence="12" id="KW-1133">Transmembrane helix</keyword>
<gene>
    <name evidence="20" type="ORF">ST47_g6301</name>
</gene>
<dbReference type="GO" id="GO:0008865">
    <property type="term" value="F:fructokinase activity"/>
    <property type="evidence" value="ECO:0007669"/>
    <property type="project" value="TreeGrafter"/>
</dbReference>
<evidence type="ECO:0000313" key="20">
    <source>
        <dbReference type="EMBL" id="KZM22576.1"/>
    </source>
</evidence>
<dbReference type="InterPro" id="IPR019807">
    <property type="entry name" value="Hexokinase_BS"/>
</dbReference>
<dbReference type="InterPro" id="IPR022673">
    <property type="entry name" value="Hexokinase_C"/>
</dbReference>
<dbReference type="Gene3D" id="1.10.287.1250">
    <property type="match status" value="1"/>
</dbReference>
<dbReference type="GO" id="GO:0019158">
    <property type="term" value="F:mannokinase activity"/>
    <property type="evidence" value="ECO:0007669"/>
    <property type="project" value="TreeGrafter"/>
</dbReference>
<keyword evidence="7" id="KW-0808">Transferase</keyword>
<evidence type="ECO:0000256" key="16">
    <source>
        <dbReference type="ARBA" id="ARBA00047905"/>
    </source>
</evidence>
<dbReference type="GO" id="GO:0004340">
    <property type="term" value="F:glucokinase activity"/>
    <property type="evidence" value="ECO:0007669"/>
    <property type="project" value="TreeGrafter"/>
</dbReference>
<comment type="similarity">
    <text evidence="4">Belongs to the peroxisomal membrane protein PXMP2/4 family.</text>
</comment>
<dbReference type="AlphaFoldDB" id="A0A163CMV2"/>
<feature type="domain" description="Hexokinase N-terminal" evidence="18">
    <location>
        <begin position="374"/>
        <end position="575"/>
    </location>
</feature>
<keyword evidence="10" id="KW-0418">Kinase</keyword>
<comment type="subcellular location">
    <subcellularLocation>
        <location evidence="1">Membrane</location>
        <topology evidence="1">Multi-pass membrane protein</topology>
    </subcellularLocation>
</comment>
<comment type="catalytic activity">
    <reaction evidence="15">
        <text>a D-hexose + ATP = a D-hexose 6-phosphate + ADP + H(+)</text>
        <dbReference type="Rhea" id="RHEA:22740"/>
        <dbReference type="ChEBI" id="CHEBI:4194"/>
        <dbReference type="ChEBI" id="CHEBI:15378"/>
        <dbReference type="ChEBI" id="CHEBI:30616"/>
        <dbReference type="ChEBI" id="CHEBI:229467"/>
        <dbReference type="ChEBI" id="CHEBI:456216"/>
        <dbReference type="EC" id="2.7.1.1"/>
    </reaction>
    <physiologicalReaction direction="left-to-right" evidence="15">
        <dbReference type="Rhea" id="RHEA:22741"/>
    </physiologicalReaction>
</comment>
<keyword evidence="13" id="KW-0472">Membrane</keyword>
<dbReference type="GO" id="GO:0016020">
    <property type="term" value="C:membrane"/>
    <property type="evidence" value="ECO:0007669"/>
    <property type="project" value="UniProtKB-SubCell"/>
</dbReference>
<evidence type="ECO:0000256" key="13">
    <source>
        <dbReference type="ARBA" id="ARBA00023136"/>
    </source>
</evidence>
<protein>
    <recommendedName>
        <fullName evidence="6">hexokinase</fullName>
        <ecNumber evidence="6">2.7.1.1</ecNumber>
    </recommendedName>
</protein>
<dbReference type="EC" id="2.7.1.1" evidence="6"/>
<dbReference type="GO" id="GO:0006096">
    <property type="term" value="P:glycolytic process"/>
    <property type="evidence" value="ECO:0007669"/>
    <property type="project" value="UniProtKB-UniPathway"/>
</dbReference>
<comment type="similarity">
    <text evidence="5">Belongs to the hexokinase family.</text>
</comment>
<evidence type="ECO:0000256" key="9">
    <source>
        <dbReference type="ARBA" id="ARBA00022741"/>
    </source>
</evidence>
<sequence>MIRTPCAWARTSSRRATQNVHAYPREPNRVTGNTTTFNLVAQRASPAHVVRRYNVTKAPTGHKAPATATTIPGPSWLWLEPVIEPFRAYGRVQQRKPYLTQLVSSLVIYFVGDLVAQSIAAPEEKDVTEEEEERGWVQQWSEDRDWARTGRALIIGGISSIPSYKWFLWLSLNFNYSSKILSLTTKVVVNQILFTPIFNSYFFGMQTLLAGASFDDCVERIKHTVPTSCINSCKIWPAVTAFSFTYIPIQYRSIFGGVIAIGWQTYLNLLNQRVAAQEHLEHPARQELVNETTTATKHKNMDVRKENGGPKQNILLDDELLNIHRHTSAFLEIPDFIMASAAQQHVDKESYSSRQHRSELKKMADLPSELEKELDDLDTQFWIPGEKLKEIVKRFREELDEGLAKHEQNIAMHQTWVHRLPSGNEKGTFLTLDLGGTNLRVCEITLRGHEKEGAEKTELNQEQYKLPEELKKGDADGLFDFIAQELEDFVRSKGLDKKYSKDKPMPLGFTFSYPATQARIDHAVLKTWTKGFDISGVEGQDVARQLREKIEKRSLPIEIICVINDTVGAMIASAYNDSKTIIGAIFGTGCNAAYMASLSDIRKIKPSDRDTIESQYGKNSKMAINCEYGAFDNAHRVLPWTKYDQQIDADSPRPGEQAFEKLSAGLYMGEIYRLIMLDLAERGLVFKNQDVNKLRASYSIDTGFLSQVEDDESPTFSKSRHLFKNTLNLEPSDIEIELSRHITELVAVRGARLCACGVAAICTKESIAEGHVAADGSVANKHPKFKKRWARALGEILDWSEAEKKEGEGPIKITSAEDGSGIGCAIIAAMELERRGRAQNIV</sequence>
<evidence type="ECO:0000256" key="2">
    <source>
        <dbReference type="ARBA" id="ARBA00004888"/>
    </source>
</evidence>
<dbReference type="GO" id="GO:0006013">
    <property type="term" value="P:mannose metabolic process"/>
    <property type="evidence" value="ECO:0007669"/>
    <property type="project" value="TreeGrafter"/>
</dbReference>
<evidence type="ECO:0000256" key="3">
    <source>
        <dbReference type="ARBA" id="ARBA00005028"/>
    </source>
</evidence>
<keyword evidence="14" id="KW-0324">Glycolysis</keyword>
<evidence type="ECO:0000256" key="10">
    <source>
        <dbReference type="ARBA" id="ARBA00022777"/>
    </source>
</evidence>
<accession>A0A163CMV2</accession>
<keyword evidence="8" id="KW-0812">Transmembrane</keyword>
<evidence type="ECO:0000256" key="8">
    <source>
        <dbReference type="ARBA" id="ARBA00022692"/>
    </source>
</evidence>
<comment type="caution">
    <text evidence="20">The sequence shown here is derived from an EMBL/GenBank/DDBJ whole genome shotgun (WGS) entry which is preliminary data.</text>
</comment>
<comment type="catalytic activity">
    <reaction evidence="17">
        <text>D-glucose + ATP = D-glucose 6-phosphate + ADP + H(+)</text>
        <dbReference type="Rhea" id="RHEA:17825"/>
        <dbReference type="ChEBI" id="CHEBI:4167"/>
        <dbReference type="ChEBI" id="CHEBI:15378"/>
        <dbReference type="ChEBI" id="CHEBI:30616"/>
        <dbReference type="ChEBI" id="CHEBI:61548"/>
        <dbReference type="ChEBI" id="CHEBI:456216"/>
        <dbReference type="EC" id="2.7.1.1"/>
    </reaction>
    <physiologicalReaction direction="left-to-right" evidence="17">
        <dbReference type="Rhea" id="RHEA:17826"/>
    </physiologicalReaction>
</comment>
<evidence type="ECO:0000256" key="15">
    <source>
        <dbReference type="ARBA" id="ARBA00044613"/>
    </source>
</evidence>
<dbReference type="InterPro" id="IPR022672">
    <property type="entry name" value="Hexokinase_N"/>
</dbReference>
<dbReference type="FunFam" id="3.40.367.20:FF:000004">
    <property type="entry name" value="Phosphotransferase"/>
    <property type="match status" value="1"/>
</dbReference>
<comment type="pathway">
    <text evidence="2">Carbohydrate degradation; glycolysis; D-glyceraldehyde 3-phosphate and glycerone phosphate from D-glucose: step 1/4.</text>
</comment>
<keyword evidence="11" id="KW-0067">ATP-binding</keyword>
<dbReference type="Proteomes" id="UP000076837">
    <property type="component" value="Unassembled WGS sequence"/>
</dbReference>
<comment type="pathway">
    <text evidence="3">Carbohydrate metabolism; hexose metabolism.</text>
</comment>
<dbReference type="Pfam" id="PF04117">
    <property type="entry name" value="Mpv17_PMP22"/>
    <property type="match status" value="1"/>
</dbReference>
<evidence type="ECO:0000256" key="5">
    <source>
        <dbReference type="ARBA" id="ARBA00009225"/>
    </source>
</evidence>
<dbReference type="Pfam" id="PF03727">
    <property type="entry name" value="Hexokinase_2"/>
    <property type="match status" value="1"/>
</dbReference>
<dbReference type="PANTHER" id="PTHR19443">
    <property type="entry name" value="HEXOKINASE"/>
    <property type="match status" value="1"/>
</dbReference>
<dbReference type="PANTHER" id="PTHR19443:SF16">
    <property type="entry name" value="HEXOKINASE TYPE 1-RELATED"/>
    <property type="match status" value="1"/>
</dbReference>
<evidence type="ECO:0000256" key="14">
    <source>
        <dbReference type="ARBA" id="ARBA00023152"/>
    </source>
</evidence>